<keyword evidence="2" id="KW-1185">Reference proteome</keyword>
<gene>
    <name evidence="1" type="ORF">DSO57_1014262</name>
</gene>
<evidence type="ECO:0000313" key="2">
    <source>
        <dbReference type="Proteomes" id="UP001165960"/>
    </source>
</evidence>
<reference evidence="1" key="1">
    <citation type="submission" date="2022-04" db="EMBL/GenBank/DDBJ databases">
        <title>Genome of the entomopathogenic fungus Entomophthora muscae.</title>
        <authorList>
            <person name="Elya C."/>
            <person name="Lovett B.R."/>
            <person name="Lee E."/>
            <person name="Macias A.M."/>
            <person name="Hajek A.E."/>
            <person name="De Bivort B.L."/>
            <person name="Kasson M.T."/>
            <person name="De Fine Licht H.H."/>
            <person name="Stajich J.E."/>
        </authorList>
    </citation>
    <scope>NUCLEOTIDE SEQUENCE</scope>
    <source>
        <strain evidence="1">Berkeley</strain>
    </source>
</reference>
<accession>A0ACC2UR59</accession>
<dbReference type="EMBL" id="QTSX02000054">
    <property type="protein sequence ID" value="KAJ9089308.1"/>
    <property type="molecule type" value="Genomic_DNA"/>
</dbReference>
<protein>
    <submittedName>
        <fullName evidence="1">Uncharacterized protein</fullName>
    </submittedName>
</protein>
<organism evidence="1 2">
    <name type="scientific">Entomophthora muscae</name>
    <dbReference type="NCBI Taxonomy" id="34485"/>
    <lineage>
        <taxon>Eukaryota</taxon>
        <taxon>Fungi</taxon>
        <taxon>Fungi incertae sedis</taxon>
        <taxon>Zoopagomycota</taxon>
        <taxon>Entomophthoromycotina</taxon>
        <taxon>Entomophthoromycetes</taxon>
        <taxon>Entomophthorales</taxon>
        <taxon>Entomophthoraceae</taxon>
        <taxon>Entomophthora</taxon>
    </lineage>
</organism>
<name>A0ACC2UR59_9FUNG</name>
<evidence type="ECO:0000313" key="1">
    <source>
        <dbReference type="EMBL" id="KAJ9089308.1"/>
    </source>
</evidence>
<comment type="caution">
    <text evidence="1">The sequence shown here is derived from an EMBL/GenBank/DDBJ whole genome shotgun (WGS) entry which is preliminary data.</text>
</comment>
<sequence length="194" mass="21971">MQVTLDEQVSEISPKLNTVLVKPRKTRAVRQLGLQAGGLQGSGYQEYTSDNILAWDPLARTRELTRYNRKGPWHITESRLFRDKYIFFPAYQLDLEPPITPKPIPAPAAELSLDHTNNLFGIVYITLTGVIDTIVPATNLWSWVNKSMSYSIKLAPILWWALPTQPATRQFSNASKLSGQGWFSDIKLEVSLQE</sequence>
<proteinExistence type="predicted"/>
<dbReference type="Proteomes" id="UP001165960">
    <property type="component" value="Unassembled WGS sequence"/>
</dbReference>